<dbReference type="Pfam" id="PF01022">
    <property type="entry name" value="HTH_5"/>
    <property type="match status" value="1"/>
</dbReference>
<evidence type="ECO:0000313" key="2">
    <source>
        <dbReference type="EMBL" id="MBC3873087.1"/>
    </source>
</evidence>
<accession>A0ABR6Y8Y2</accession>
<dbReference type="NCBIfam" id="NF033788">
    <property type="entry name" value="HTH_metalloreg"/>
    <property type="match status" value="1"/>
</dbReference>
<dbReference type="SUPFAM" id="SSF46785">
    <property type="entry name" value="Winged helix' DNA-binding domain"/>
    <property type="match status" value="1"/>
</dbReference>
<dbReference type="PANTHER" id="PTHR39168">
    <property type="entry name" value="TRANSCRIPTIONAL REGULATOR-RELATED"/>
    <property type="match status" value="1"/>
</dbReference>
<dbReference type="RefSeq" id="WP_186941125.1">
    <property type="nucleotide sequence ID" value="NZ_JACOGA010000004.1"/>
</dbReference>
<evidence type="ECO:0000313" key="3">
    <source>
        <dbReference type="Proteomes" id="UP000624279"/>
    </source>
</evidence>
<name>A0ABR6Y8Y2_9BURK</name>
<dbReference type="PRINTS" id="PR00778">
    <property type="entry name" value="HTHARSR"/>
</dbReference>
<dbReference type="InterPro" id="IPR052543">
    <property type="entry name" value="HTH_Metal-responsive_Reg"/>
</dbReference>
<reference evidence="2 3" key="1">
    <citation type="submission" date="2020-08" db="EMBL/GenBank/DDBJ databases">
        <title>Novel species isolated from subtropical streams in China.</title>
        <authorList>
            <person name="Lu H."/>
        </authorList>
    </citation>
    <scope>NUCLEOTIDE SEQUENCE [LARGE SCALE GENOMIC DNA]</scope>
    <source>
        <strain evidence="2 3">LX15W</strain>
    </source>
</reference>
<dbReference type="SMART" id="SM00418">
    <property type="entry name" value="HTH_ARSR"/>
    <property type="match status" value="1"/>
</dbReference>
<comment type="caution">
    <text evidence="2">The sequence shown here is derived from an EMBL/GenBank/DDBJ whole genome shotgun (WGS) entry which is preliminary data.</text>
</comment>
<dbReference type="InterPro" id="IPR001845">
    <property type="entry name" value="HTH_ArsR_DNA-bd_dom"/>
</dbReference>
<feature type="domain" description="HTH arsR-type" evidence="1">
    <location>
        <begin position="2"/>
        <end position="97"/>
    </location>
</feature>
<dbReference type="EMBL" id="JACOGA010000004">
    <property type="protein sequence ID" value="MBC3873087.1"/>
    <property type="molecule type" value="Genomic_DNA"/>
</dbReference>
<keyword evidence="3" id="KW-1185">Reference proteome</keyword>
<gene>
    <name evidence="2" type="ORF">H8K55_05770</name>
</gene>
<dbReference type="PANTHER" id="PTHR39168:SF1">
    <property type="entry name" value="TRANSCRIPTIONAL REGULATORY PROTEIN"/>
    <property type="match status" value="1"/>
</dbReference>
<proteinExistence type="predicted"/>
<organism evidence="2 3">
    <name type="scientific">Undibacterium flavidum</name>
    <dbReference type="NCBI Taxonomy" id="2762297"/>
    <lineage>
        <taxon>Bacteria</taxon>
        <taxon>Pseudomonadati</taxon>
        <taxon>Pseudomonadota</taxon>
        <taxon>Betaproteobacteria</taxon>
        <taxon>Burkholderiales</taxon>
        <taxon>Oxalobacteraceae</taxon>
        <taxon>Undibacterium</taxon>
    </lineage>
</organism>
<evidence type="ECO:0000259" key="1">
    <source>
        <dbReference type="PROSITE" id="PS50987"/>
    </source>
</evidence>
<dbReference type="InterPro" id="IPR036388">
    <property type="entry name" value="WH-like_DNA-bd_sf"/>
</dbReference>
<dbReference type="InterPro" id="IPR011991">
    <property type="entry name" value="ArsR-like_HTH"/>
</dbReference>
<protein>
    <submittedName>
        <fullName evidence="2">Helix-turn-helix transcriptional regulator</fullName>
    </submittedName>
</protein>
<dbReference type="CDD" id="cd00090">
    <property type="entry name" value="HTH_ARSR"/>
    <property type="match status" value="1"/>
</dbReference>
<dbReference type="Proteomes" id="UP000624279">
    <property type="component" value="Unassembled WGS sequence"/>
</dbReference>
<dbReference type="InterPro" id="IPR036390">
    <property type="entry name" value="WH_DNA-bd_sf"/>
</dbReference>
<sequence>MSADDINIQLAKIAAAIAEPTRATMLCALMDGRARTSTELAMLAEVSPSTASVHLSKLRDQSLVQVLAQGKHRYYQLAGAQVAAALESLMAIAGKVAPKFSPSTPERLRQARTCYDHMAGEYAVAIHDYLLHKSYLLAQQDTTAYELSADGEQLFVAMGIKVEALRKGRRRFACACLDWSERRPHIGGAVGAALLTHFVQHAWVEMDLDSRALQLTSKGRRQFAKYFEVTVL</sequence>
<dbReference type="PROSITE" id="PS50987">
    <property type="entry name" value="HTH_ARSR_2"/>
    <property type="match status" value="1"/>
</dbReference>
<dbReference type="Gene3D" id="1.10.10.10">
    <property type="entry name" value="Winged helix-like DNA-binding domain superfamily/Winged helix DNA-binding domain"/>
    <property type="match status" value="1"/>
</dbReference>